<proteinExistence type="predicted"/>
<dbReference type="InterPro" id="IPR050229">
    <property type="entry name" value="GlpE_sulfurtransferase"/>
</dbReference>
<dbReference type="Pfam" id="PF00581">
    <property type="entry name" value="Rhodanese"/>
    <property type="match status" value="1"/>
</dbReference>
<dbReference type="SUPFAM" id="SSF52821">
    <property type="entry name" value="Rhodanese/Cell cycle control phosphatase"/>
    <property type="match status" value="1"/>
</dbReference>
<evidence type="ECO:0000313" key="3">
    <source>
        <dbReference type="EMBL" id="TWH76100.1"/>
    </source>
</evidence>
<dbReference type="InterPro" id="IPR001763">
    <property type="entry name" value="Rhodanese-like_dom"/>
</dbReference>
<dbReference type="EMBL" id="VLKG01000003">
    <property type="protein sequence ID" value="TWH76100.1"/>
    <property type="molecule type" value="Genomic_DNA"/>
</dbReference>
<feature type="domain" description="Rhodanese" evidence="2">
    <location>
        <begin position="47"/>
        <end position="136"/>
    </location>
</feature>
<evidence type="ECO:0000313" key="4">
    <source>
        <dbReference type="Proteomes" id="UP000319627"/>
    </source>
</evidence>
<dbReference type="AlphaFoldDB" id="A0A562IZ34"/>
<dbReference type="GO" id="GO:0016740">
    <property type="term" value="F:transferase activity"/>
    <property type="evidence" value="ECO:0007669"/>
    <property type="project" value="UniProtKB-KW"/>
</dbReference>
<reference evidence="3 4" key="1">
    <citation type="submission" date="2019-07" db="EMBL/GenBank/DDBJ databases">
        <title>Genomic Encyclopedia of Type Strains, Phase I: the one thousand microbial genomes (KMG-I) project.</title>
        <authorList>
            <person name="Kyrpides N."/>
        </authorList>
    </citation>
    <scope>NUCLEOTIDE SEQUENCE [LARGE SCALE GENOMIC DNA]</scope>
    <source>
        <strain evidence="3 4">DSM 375</strain>
    </source>
</reference>
<dbReference type="Gene3D" id="3.40.250.10">
    <property type="entry name" value="Rhodanese-like domain"/>
    <property type="match status" value="1"/>
</dbReference>
<dbReference type="PANTHER" id="PTHR43031">
    <property type="entry name" value="FAD-DEPENDENT OXIDOREDUCTASE"/>
    <property type="match status" value="1"/>
</dbReference>
<keyword evidence="1" id="KW-1133">Transmembrane helix</keyword>
<organism evidence="3 4">
    <name type="scientific">Azomonas agilis</name>
    <dbReference type="NCBI Taxonomy" id="116849"/>
    <lineage>
        <taxon>Bacteria</taxon>
        <taxon>Pseudomonadati</taxon>
        <taxon>Pseudomonadota</taxon>
        <taxon>Gammaproteobacteria</taxon>
        <taxon>Pseudomonadales</taxon>
        <taxon>Pseudomonadaceae</taxon>
        <taxon>Azomonas</taxon>
    </lineage>
</organism>
<sequence>MSHLIEFIANHYILCTLFVALVILIVMHEMGRGGKSLSPRELTQLVNQGTALVVDVRAKKDFDTGHIVDALNIPYEKLETRLTELEKYRDKTLIVADAMGQHAGAASLILKKAGFEVARLSGGIVGWRGDNLPVVK</sequence>
<dbReference type="PROSITE" id="PS50206">
    <property type="entry name" value="RHODANESE_3"/>
    <property type="match status" value="1"/>
</dbReference>
<gene>
    <name evidence="3" type="ORF">LX59_01019</name>
</gene>
<dbReference type="CDD" id="cd00158">
    <property type="entry name" value="RHOD"/>
    <property type="match status" value="1"/>
</dbReference>
<dbReference type="InterPro" id="IPR036873">
    <property type="entry name" value="Rhodanese-like_dom_sf"/>
</dbReference>
<accession>A0A562IZ34</accession>
<keyword evidence="1" id="KW-0812">Transmembrane</keyword>
<name>A0A562IZ34_9GAMM</name>
<comment type="caution">
    <text evidence="3">The sequence shown here is derived from an EMBL/GenBank/DDBJ whole genome shotgun (WGS) entry which is preliminary data.</text>
</comment>
<evidence type="ECO:0000259" key="2">
    <source>
        <dbReference type="PROSITE" id="PS50206"/>
    </source>
</evidence>
<feature type="transmembrane region" description="Helical" evidence="1">
    <location>
        <begin position="7"/>
        <end position="27"/>
    </location>
</feature>
<dbReference type="Proteomes" id="UP000319627">
    <property type="component" value="Unassembled WGS sequence"/>
</dbReference>
<keyword evidence="3" id="KW-0808">Transferase</keyword>
<dbReference type="SMART" id="SM00450">
    <property type="entry name" value="RHOD"/>
    <property type="match status" value="1"/>
</dbReference>
<protein>
    <submittedName>
        <fullName evidence="3">Rhodanese-related sulfurtransferase</fullName>
    </submittedName>
</protein>
<keyword evidence="1" id="KW-0472">Membrane</keyword>
<evidence type="ECO:0000256" key="1">
    <source>
        <dbReference type="SAM" id="Phobius"/>
    </source>
</evidence>
<dbReference type="PANTHER" id="PTHR43031:SF18">
    <property type="entry name" value="RHODANESE-RELATED SULFURTRANSFERASES"/>
    <property type="match status" value="1"/>
</dbReference>
<keyword evidence="4" id="KW-1185">Reference proteome</keyword>